<dbReference type="AlphaFoldDB" id="X0V6I8"/>
<feature type="non-terminal residue" evidence="1">
    <location>
        <position position="1"/>
    </location>
</feature>
<name>X0V6I8_9ZZZZ</name>
<gene>
    <name evidence="1" type="ORF">S01H1_46315</name>
</gene>
<dbReference type="EMBL" id="BARS01029653">
    <property type="protein sequence ID" value="GAG06957.1"/>
    <property type="molecule type" value="Genomic_DNA"/>
</dbReference>
<evidence type="ECO:0000313" key="1">
    <source>
        <dbReference type="EMBL" id="GAG06957.1"/>
    </source>
</evidence>
<organism evidence="1">
    <name type="scientific">marine sediment metagenome</name>
    <dbReference type="NCBI Taxonomy" id="412755"/>
    <lineage>
        <taxon>unclassified sequences</taxon>
        <taxon>metagenomes</taxon>
        <taxon>ecological metagenomes</taxon>
    </lineage>
</organism>
<sequence>LASKHGIRCQWEGVPDEAFMILVLDEGAMKGVSGTARYRAEFEEAM</sequence>
<protein>
    <submittedName>
        <fullName evidence="1">Uncharacterized protein</fullName>
    </submittedName>
</protein>
<reference evidence="1" key="1">
    <citation type="journal article" date="2014" name="Front. Microbiol.">
        <title>High frequency of phylogenetically diverse reductive dehalogenase-homologous genes in deep subseafloor sedimentary metagenomes.</title>
        <authorList>
            <person name="Kawai M."/>
            <person name="Futagami T."/>
            <person name="Toyoda A."/>
            <person name="Takaki Y."/>
            <person name="Nishi S."/>
            <person name="Hori S."/>
            <person name="Arai W."/>
            <person name="Tsubouchi T."/>
            <person name="Morono Y."/>
            <person name="Uchiyama I."/>
            <person name="Ito T."/>
            <person name="Fujiyama A."/>
            <person name="Inagaki F."/>
            <person name="Takami H."/>
        </authorList>
    </citation>
    <scope>NUCLEOTIDE SEQUENCE</scope>
    <source>
        <strain evidence="1">Expedition CK06-06</strain>
    </source>
</reference>
<comment type="caution">
    <text evidence="1">The sequence shown here is derived from an EMBL/GenBank/DDBJ whole genome shotgun (WGS) entry which is preliminary data.</text>
</comment>
<proteinExistence type="predicted"/>
<accession>X0V6I8</accession>